<keyword evidence="4" id="KW-1185">Reference proteome</keyword>
<reference evidence="3" key="1">
    <citation type="submission" date="2020-12" db="EMBL/GenBank/DDBJ databases">
        <title>Genomic characterization of non-nitrogen-fixing Frankia strains.</title>
        <authorList>
            <person name="Carlos-Shanley C."/>
            <person name="Guerra T."/>
            <person name="Hahn D."/>
        </authorList>
    </citation>
    <scope>NUCLEOTIDE SEQUENCE</scope>
    <source>
        <strain evidence="3">CN6</strain>
    </source>
</reference>
<dbReference type="EMBL" id="JAEACQ010000315">
    <property type="protein sequence ID" value="MBL7632373.1"/>
    <property type="molecule type" value="Genomic_DNA"/>
</dbReference>
<organism evidence="3 4">
    <name type="scientific">Frankia nepalensis</name>
    <dbReference type="NCBI Taxonomy" id="1836974"/>
    <lineage>
        <taxon>Bacteria</taxon>
        <taxon>Bacillati</taxon>
        <taxon>Actinomycetota</taxon>
        <taxon>Actinomycetes</taxon>
        <taxon>Frankiales</taxon>
        <taxon>Frankiaceae</taxon>
        <taxon>Frankia</taxon>
    </lineage>
</organism>
<dbReference type="RefSeq" id="WP_203010183.1">
    <property type="nucleotide sequence ID" value="NZ_JADWYU010000103.1"/>
</dbReference>
<dbReference type="AlphaFoldDB" id="A0A937RHK8"/>
<evidence type="ECO:0000313" key="4">
    <source>
        <dbReference type="Proteomes" id="UP000604475"/>
    </source>
</evidence>
<dbReference type="Proteomes" id="UP000604475">
    <property type="component" value="Unassembled WGS sequence"/>
</dbReference>
<gene>
    <name evidence="3" type="ORF">I7412_35510</name>
</gene>
<sequence length="101" mass="10515">MSWLVGALDAFAVGAVVGVWALCVATRLILGRHGEDWTVPVRSDQLRALSRAGLRQRISEPPSGLGAGAVSAERAARARAARERSTPVTSGTPAGSGEKHE</sequence>
<feature type="compositionally biased region" description="Basic and acidic residues" evidence="1">
    <location>
        <begin position="74"/>
        <end position="85"/>
    </location>
</feature>
<evidence type="ECO:0000256" key="2">
    <source>
        <dbReference type="SAM" id="Phobius"/>
    </source>
</evidence>
<proteinExistence type="predicted"/>
<accession>A0A937RHK8</accession>
<name>A0A937RHK8_9ACTN</name>
<keyword evidence="2" id="KW-1133">Transmembrane helix</keyword>
<evidence type="ECO:0000256" key="1">
    <source>
        <dbReference type="SAM" id="MobiDB-lite"/>
    </source>
</evidence>
<feature type="region of interest" description="Disordered" evidence="1">
    <location>
        <begin position="57"/>
        <end position="101"/>
    </location>
</feature>
<comment type="caution">
    <text evidence="3">The sequence shown here is derived from an EMBL/GenBank/DDBJ whole genome shotgun (WGS) entry which is preliminary data.</text>
</comment>
<protein>
    <submittedName>
        <fullName evidence="3">Uncharacterized protein</fullName>
    </submittedName>
</protein>
<evidence type="ECO:0000313" key="3">
    <source>
        <dbReference type="EMBL" id="MBL7632373.1"/>
    </source>
</evidence>
<keyword evidence="2" id="KW-0812">Transmembrane</keyword>
<keyword evidence="2" id="KW-0472">Membrane</keyword>
<feature type="transmembrane region" description="Helical" evidence="2">
    <location>
        <begin position="6"/>
        <end position="30"/>
    </location>
</feature>